<keyword evidence="16" id="KW-1185">Reference proteome</keyword>
<dbReference type="GO" id="GO:0005741">
    <property type="term" value="C:mitochondrial outer membrane"/>
    <property type="evidence" value="ECO:0007669"/>
    <property type="project" value="UniProtKB-SubCell"/>
</dbReference>
<accession>A0ABD3X0F2</accession>
<keyword evidence="6" id="KW-0963">Cytoplasm</keyword>
<feature type="non-terminal residue" evidence="15">
    <location>
        <position position="1"/>
    </location>
</feature>
<keyword evidence="11" id="KW-0472">Membrane</keyword>
<proteinExistence type="inferred from homology"/>
<evidence type="ECO:0000256" key="12">
    <source>
        <dbReference type="ARBA" id="ARBA00032687"/>
    </source>
</evidence>
<evidence type="ECO:0000259" key="14">
    <source>
        <dbReference type="Pfam" id="PF16026"/>
    </source>
</evidence>
<evidence type="ECO:0000256" key="10">
    <source>
        <dbReference type="ARBA" id="ARBA00023128"/>
    </source>
</evidence>
<evidence type="ECO:0000313" key="16">
    <source>
        <dbReference type="Proteomes" id="UP001634394"/>
    </source>
</evidence>
<evidence type="ECO:0000256" key="2">
    <source>
        <dbReference type="ARBA" id="ARBA00004305"/>
    </source>
</evidence>
<organism evidence="15 16">
    <name type="scientific">Sinanodonta woodiana</name>
    <name type="common">Chinese pond mussel</name>
    <name type="synonym">Anodonta woodiana</name>
    <dbReference type="NCBI Taxonomy" id="1069815"/>
    <lineage>
        <taxon>Eukaryota</taxon>
        <taxon>Metazoa</taxon>
        <taxon>Spiralia</taxon>
        <taxon>Lophotrochozoa</taxon>
        <taxon>Mollusca</taxon>
        <taxon>Bivalvia</taxon>
        <taxon>Autobranchia</taxon>
        <taxon>Heteroconchia</taxon>
        <taxon>Palaeoheterodonta</taxon>
        <taxon>Unionida</taxon>
        <taxon>Unionoidea</taxon>
        <taxon>Unionidae</taxon>
        <taxon>Unioninae</taxon>
        <taxon>Sinanodonta</taxon>
    </lineage>
</organism>
<evidence type="ECO:0000313" key="15">
    <source>
        <dbReference type="EMBL" id="KAL3879704.1"/>
    </source>
</evidence>
<keyword evidence="10" id="KW-0496">Mitochondrion</keyword>
<keyword evidence="7" id="KW-1000">Mitochondrion outer membrane</keyword>
<dbReference type="GO" id="GO:0008289">
    <property type="term" value="F:lipid binding"/>
    <property type="evidence" value="ECO:0007669"/>
    <property type="project" value="UniProtKB-KW"/>
</dbReference>
<dbReference type="AlphaFoldDB" id="A0ABD3X0F2"/>
<comment type="subcellular location">
    <subcellularLocation>
        <location evidence="3">Cytoplasm</location>
    </subcellularLocation>
    <subcellularLocation>
        <location evidence="2">Mitochondrion matrix</location>
    </subcellularLocation>
    <subcellularLocation>
        <location evidence="1">Mitochondrion outer membrane</location>
    </subcellularLocation>
</comment>
<keyword evidence="8 13" id="KW-0175">Coiled coil</keyword>
<dbReference type="Proteomes" id="UP001634394">
    <property type="component" value="Unassembled WGS sequence"/>
</dbReference>
<dbReference type="GO" id="GO:0005759">
    <property type="term" value="C:mitochondrial matrix"/>
    <property type="evidence" value="ECO:0007669"/>
    <property type="project" value="UniProtKB-SubCell"/>
</dbReference>
<keyword evidence="9" id="KW-0446">Lipid-binding</keyword>
<evidence type="ECO:0000256" key="9">
    <source>
        <dbReference type="ARBA" id="ARBA00023121"/>
    </source>
</evidence>
<comment type="caution">
    <text evidence="15">The sequence shown here is derived from an EMBL/GenBank/DDBJ whole genome shotgun (WGS) entry which is preliminary data.</text>
</comment>
<sequence>DSMKQKDLTILALQEKVKELMAEKESLVNRLSQICSVKISDGNPNITDLSDPNRADKLVGRFSELYANQWTDSFQALYESKYMVEENAIQDLLHIVLNVYKVCREHAEYQNQELVKAVQSFTGVKVGDKSEETTVQEYMHNLHIFRAKNYALKMAEVKAEIGKYLKSIVDTDVYEICQDYIAECTEVCWLMCVKSPPMYISADKTDTFQHHLYTGYTTSGKYVSYVVWPTLFQYKDGPIMQRGVAQGTNKKM</sequence>
<feature type="coiled-coil region" evidence="13">
    <location>
        <begin position="3"/>
        <end position="30"/>
    </location>
</feature>
<protein>
    <recommendedName>
        <fullName evidence="5">Mitochondria-eating protein</fullName>
    </recommendedName>
    <alternativeName>
        <fullName evidence="12">Spermatogenesis-associated protein 18</fullName>
    </alternativeName>
</protein>
<evidence type="ECO:0000256" key="4">
    <source>
        <dbReference type="ARBA" id="ARBA00008233"/>
    </source>
</evidence>
<evidence type="ECO:0000256" key="5">
    <source>
        <dbReference type="ARBA" id="ARBA00019863"/>
    </source>
</evidence>
<evidence type="ECO:0000256" key="1">
    <source>
        <dbReference type="ARBA" id="ARBA00004294"/>
    </source>
</evidence>
<reference evidence="15 16" key="1">
    <citation type="submission" date="2024-11" db="EMBL/GenBank/DDBJ databases">
        <title>Chromosome-level genome assembly of the freshwater bivalve Anodonta woodiana.</title>
        <authorList>
            <person name="Chen X."/>
        </authorList>
    </citation>
    <scope>NUCLEOTIDE SEQUENCE [LARGE SCALE GENOMIC DNA]</scope>
    <source>
        <strain evidence="15">MN2024</strain>
        <tissue evidence="15">Gills</tissue>
    </source>
</reference>
<dbReference type="InterPro" id="IPR026169">
    <property type="entry name" value="MIEAP"/>
</dbReference>
<evidence type="ECO:0000256" key="8">
    <source>
        <dbReference type="ARBA" id="ARBA00023054"/>
    </source>
</evidence>
<dbReference type="EMBL" id="JBJQND010000004">
    <property type="protein sequence ID" value="KAL3879704.1"/>
    <property type="molecule type" value="Genomic_DNA"/>
</dbReference>
<dbReference type="Pfam" id="PF16026">
    <property type="entry name" value="MIEAP"/>
    <property type="match status" value="1"/>
</dbReference>
<evidence type="ECO:0000256" key="6">
    <source>
        <dbReference type="ARBA" id="ARBA00022490"/>
    </source>
</evidence>
<evidence type="ECO:0000256" key="11">
    <source>
        <dbReference type="ARBA" id="ARBA00023136"/>
    </source>
</evidence>
<dbReference type="InterPro" id="IPR031981">
    <property type="entry name" value="MIEAP_C"/>
</dbReference>
<evidence type="ECO:0000256" key="7">
    <source>
        <dbReference type="ARBA" id="ARBA00022787"/>
    </source>
</evidence>
<name>A0ABD3X0F2_SINWO</name>
<evidence type="ECO:0000256" key="3">
    <source>
        <dbReference type="ARBA" id="ARBA00004496"/>
    </source>
</evidence>
<dbReference type="PANTHER" id="PTHR21771">
    <property type="entry name" value="MITOCHONDRIA-EATING PROTEIN-RELATED"/>
    <property type="match status" value="1"/>
</dbReference>
<feature type="domain" description="Mitochondria-eating protein C-terminal" evidence="14">
    <location>
        <begin position="54"/>
        <end position="245"/>
    </location>
</feature>
<evidence type="ECO:0000256" key="13">
    <source>
        <dbReference type="SAM" id="Coils"/>
    </source>
</evidence>
<gene>
    <name evidence="15" type="ORF">ACJMK2_031991</name>
</gene>
<comment type="similarity">
    <text evidence="4">Belongs to the MIEAP family.</text>
</comment>